<gene>
    <name evidence="4" type="ORF">J07HQW2_03102</name>
</gene>
<dbReference type="eggNOG" id="arCOG00684">
    <property type="taxonomic scope" value="Archaea"/>
</dbReference>
<accession>U1NHG2</accession>
<evidence type="ECO:0000256" key="2">
    <source>
        <dbReference type="SAM" id="MobiDB-lite"/>
    </source>
</evidence>
<dbReference type="GO" id="GO:0003677">
    <property type="term" value="F:DNA binding"/>
    <property type="evidence" value="ECO:0007669"/>
    <property type="project" value="UniProtKB-KW"/>
</dbReference>
<keyword evidence="1" id="KW-0238">DNA-binding</keyword>
<dbReference type="InterPro" id="IPR010095">
    <property type="entry name" value="Cas12f1-like_TNB"/>
</dbReference>
<evidence type="ECO:0000313" key="5">
    <source>
        <dbReference type="Proteomes" id="UP000030710"/>
    </source>
</evidence>
<evidence type="ECO:0000313" key="4">
    <source>
        <dbReference type="EMBL" id="ERG96620.1"/>
    </source>
</evidence>
<sequence>MWVRKHSCPACGFEMDRDANAALNILSRGFESLGLGLGQSEDTTPVETALPMFTSSGCSDVVDGMESASSKQEAPPSRSQLLLASRVG</sequence>
<reference evidence="4 5" key="1">
    <citation type="journal article" date="2013" name="PLoS ONE">
        <title>Assembly-driven community genomics of a hypersaline microbial ecosystem.</title>
        <authorList>
            <person name="Podell S."/>
            <person name="Ugalde J.A."/>
            <person name="Narasingarao P."/>
            <person name="Banfield J.F."/>
            <person name="Heidelberg K.B."/>
            <person name="Allen E.E."/>
        </authorList>
    </citation>
    <scope>NUCLEOTIDE SEQUENCE [LARGE SCALE GENOMIC DNA]</scope>
    <source>
        <strain evidence="5">J07HQW2</strain>
    </source>
</reference>
<dbReference type="AlphaFoldDB" id="U1NHG2"/>
<dbReference type="HOGENOM" id="CLU_2730315_0_0_2"/>
<dbReference type="Proteomes" id="UP000030710">
    <property type="component" value="Unassembled WGS sequence"/>
</dbReference>
<evidence type="ECO:0000256" key="1">
    <source>
        <dbReference type="ARBA" id="ARBA00023125"/>
    </source>
</evidence>
<organism evidence="4 5">
    <name type="scientific">Haloquadratum walsbyi J07HQW2</name>
    <dbReference type="NCBI Taxonomy" id="1238425"/>
    <lineage>
        <taxon>Archaea</taxon>
        <taxon>Methanobacteriati</taxon>
        <taxon>Methanobacteriota</taxon>
        <taxon>Stenosarchaea group</taxon>
        <taxon>Halobacteria</taxon>
        <taxon>Halobacteriales</taxon>
        <taxon>Haloferacaceae</taxon>
        <taxon>Haloquadratum</taxon>
    </lineage>
</organism>
<dbReference type="Pfam" id="PF07282">
    <property type="entry name" value="Cas12f1-like_TNB"/>
    <property type="match status" value="1"/>
</dbReference>
<protein>
    <submittedName>
        <fullName evidence="4">Transposase</fullName>
    </submittedName>
</protein>
<feature type="region of interest" description="Disordered" evidence="2">
    <location>
        <begin position="61"/>
        <end position="88"/>
    </location>
</feature>
<feature type="domain" description="Cas12f1-like TNB" evidence="3">
    <location>
        <begin position="4"/>
        <end position="25"/>
    </location>
</feature>
<dbReference type="EMBL" id="KE356561">
    <property type="protein sequence ID" value="ERG96620.1"/>
    <property type="molecule type" value="Genomic_DNA"/>
</dbReference>
<name>U1NHG2_9EURY</name>
<proteinExistence type="predicted"/>
<evidence type="ECO:0000259" key="3">
    <source>
        <dbReference type="Pfam" id="PF07282"/>
    </source>
</evidence>
<feature type="compositionally biased region" description="Polar residues" evidence="2">
    <location>
        <begin position="67"/>
        <end position="82"/>
    </location>
</feature>